<feature type="domain" description="Transcription regulator TrmB C-terminal" evidence="3">
    <location>
        <begin position="113"/>
        <end position="222"/>
    </location>
</feature>
<dbReference type="PANTHER" id="PTHR34293:SF1">
    <property type="entry name" value="HTH-TYPE TRANSCRIPTIONAL REGULATOR TRMBL2"/>
    <property type="match status" value="1"/>
</dbReference>
<dbReference type="InterPro" id="IPR021586">
    <property type="entry name" value="Tscrpt_reg_TrmB_C"/>
</dbReference>
<dbReference type="Pfam" id="PF01978">
    <property type="entry name" value="TrmB"/>
    <property type="match status" value="1"/>
</dbReference>
<dbReference type="Pfam" id="PF11495">
    <property type="entry name" value="Regulator_TrmB"/>
    <property type="match status" value="1"/>
</dbReference>
<name>A0AAP3E1S5_9EURY</name>
<dbReference type="Proteomes" id="UP001321018">
    <property type="component" value="Unassembled WGS sequence"/>
</dbReference>
<gene>
    <name evidence="4" type="ORF">OB960_07515</name>
</gene>
<dbReference type="PANTHER" id="PTHR34293">
    <property type="entry name" value="HTH-TYPE TRANSCRIPTIONAL REGULATOR TRMBL2"/>
    <property type="match status" value="1"/>
</dbReference>
<dbReference type="Gene3D" id="1.10.10.10">
    <property type="entry name" value="Winged helix-like DNA-binding domain superfamily/Winged helix DNA-binding domain"/>
    <property type="match status" value="1"/>
</dbReference>
<evidence type="ECO:0000256" key="1">
    <source>
        <dbReference type="ARBA" id="ARBA00007287"/>
    </source>
</evidence>
<comment type="similarity">
    <text evidence="1">Belongs to the transcriptional regulator TrmB family.</text>
</comment>
<dbReference type="AlphaFoldDB" id="A0AAP3E1S5"/>
<evidence type="ECO:0000259" key="3">
    <source>
        <dbReference type="Pfam" id="PF11495"/>
    </source>
</evidence>
<dbReference type="InterPro" id="IPR036388">
    <property type="entry name" value="WH-like_DNA-bd_sf"/>
</dbReference>
<dbReference type="InterPro" id="IPR002831">
    <property type="entry name" value="Tscrpt_reg_TrmB_N"/>
</dbReference>
<dbReference type="EMBL" id="JAOPKA010000003">
    <property type="protein sequence ID" value="MCU4741247.1"/>
    <property type="molecule type" value="Genomic_DNA"/>
</dbReference>
<comment type="caution">
    <text evidence="4">The sequence shown here is derived from an EMBL/GenBank/DDBJ whole genome shotgun (WGS) entry which is preliminary data.</text>
</comment>
<dbReference type="InterPro" id="IPR051797">
    <property type="entry name" value="TrmB-like"/>
</dbReference>
<dbReference type="RefSeq" id="WP_338003075.1">
    <property type="nucleotide sequence ID" value="NZ_JAOPKA010000003.1"/>
</dbReference>
<accession>A0AAP3E1S5</accession>
<dbReference type="InterPro" id="IPR036390">
    <property type="entry name" value="WH_DNA-bd_sf"/>
</dbReference>
<dbReference type="SUPFAM" id="SSF56024">
    <property type="entry name" value="Phospholipase D/nuclease"/>
    <property type="match status" value="1"/>
</dbReference>
<feature type="domain" description="Transcription regulator TrmB N-terminal" evidence="2">
    <location>
        <begin position="11"/>
        <end position="78"/>
    </location>
</feature>
<evidence type="ECO:0000313" key="4">
    <source>
        <dbReference type="EMBL" id="MCU4741247.1"/>
    </source>
</evidence>
<sequence length="273" mass="30288">MSKTEEAVTTLTELGLTEYESRCFVALTRLSSGTAKEVSQVSDVPRSRVYDTIERLGRKGLVDVQQSEPREYRAVPTEAACRRLKEDYDSRIDAAENALSQVEEPESSDDEGMWSINQSEQVVDRIVTFLEAAEKSVYLLIATDEVLDRRILEGLQSAAERGVHVLVEVPTEDVANRVRDAVPGAVVVVAGDLQSSEPVYSEWPGQLLMVDRSSVVAAGRKESDLPDVVNETAVWTYGHDHGFAVWTRKLLEQRRAARAESGEKTDDTDEVES</sequence>
<dbReference type="Gene3D" id="3.30.870.10">
    <property type="entry name" value="Endonuclease Chain A"/>
    <property type="match status" value="1"/>
</dbReference>
<proteinExistence type="inferred from homology"/>
<evidence type="ECO:0000313" key="5">
    <source>
        <dbReference type="Proteomes" id="UP001321018"/>
    </source>
</evidence>
<protein>
    <submittedName>
        <fullName evidence="4">TrmB family transcriptional regulator</fullName>
    </submittedName>
</protein>
<dbReference type="SUPFAM" id="SSF46785">
    <property type="entry name" value="Winged helix' DNA-binding domain"/>
    <property type="match status" value="1"/>
</dbReference>
<evidence type="ECO:0000259" key="2">
    <source>
        <dbReference type="Pfam" id="PF01978"/>
    </source>
</evidence>
<reference evidence="4" key="1">
    <citation type="submission" date="2022-09" db="EMBL/GenBank/DDBJ databases">
        <title>Enrichment on poylsaccharides allowed isolation of novel metabolic and taxonomic groups of Haloarchaea.</title>
        <authorList>
            <person name="Sorokin D.Y."/>
            <person name="Elcheninov A.G."/>
            <person name="Khizhniak T.V."/>
            <person name="Kolganova T.V."/>
            <person name="Kublanov I.V."/>
        </authorList>
    </citation>
    <scope>NUCLEOTIDE SEQUENCE</scope>
    <source>
        <strain evidence="4">AArc-xg1-1</strain>
    </source>
</reference>
<organism evidence="4 5">
    <name type="scientific">Natronoglomus mannanivorans</name>
    <dbReference type="NCBI Taxonomy" id="2979990"/>
    <lineage>
        <taxon>Archaea</taxon>
        <taxon>Methanobacteriati</taxon>
        <taxon>Methanobacteriota</taxon>
        <taxon>Stenosarchaea group</taxon>
        <taxon>Halobacteria</taxon>
        <taxon>Halobacteriales</taxon>
        <taxon>Natrialbaceae</taxon>
        <taxon>Natronoglomus</taxon>
    </lineage>
</organism>